<dbReference type="Pfam" id="PF11592">
    <property type="entry name" value="AvrPto"/>
    <property type="match status" value="1"/>
</dbReference>
<proteinExistence type="predicted"/>
<organism evidence="1 2">
    <name type="scientific">Pseudomonas syringae pv. cerasicola</name>
    <dbReference type="NCBI Taxonomy" id="264451"/>
    <lineage>
        <taxon>Bacteria</taxon>
        <taxon>Pseudomonadati</taxon>
        <taxon>Pseudomonadota</taxon>
        <taxon>Gammaproteobacteria</taxon>
        <taxon>Pseudomonadales</taxon>
        <taxon>Pseudomonadaceae</taxon>
        <taxon>Pseudomonas</taxon>
        <taxon>Pseudomonas syringae</taxon>
    </lineage>
</organism>
<gene>
    <name evidence="1" type="ORF">ALO50_00804</name>
</gene>
<reference evidence="1 2" key="1">
    <citation type="submission" date="2015-09" db="EMBL/GenBank/DDBJ databases">
        <title>Genome announcement of multiple Pseudomonas syringae strains.</title>
        <authorList>
            <person name="Thakur S."/>
            <person name="Wang P.W."/>
            <person name="Gong Y."/>
            <person name="Weir B.S."/>
            <person name="Guttman D.S."/>
        </authorList>
    </citation>
    <scope>NUCLEOTIDE SEQUENCE [LARGE SCALE GENOMIC DNA]</scope>
    <source>
        <strain evidence="1 2">ICMP17524</strain>
    </source>
</reference>
<dbReference type="Gene3D" id="1.20.1270.140">
    <property type="entry name" value="AvrPto"/>
    <property type="match status" value="1"/>
</dbReference>
<dbReference type="InterPro" id="IPR036532">
    <property type="entry name" value="AvrPto_sf"/>
</dbReference>
<dbReference type="Proteomes" id="UP000050356">
    <property type="component" value="Unassembled WGS sequence"/>
</dbReference>
<dbReference type="PATRIC" id="fig|264451.4.peg.1117"/>
<dbReference type="SUPFAM" id="SSF116854">
    <property type="entry name" value="Avirulence protein AvrPto"/>
    <property type="match status" value="1"/>
</dbReference>
<dbReference type="AlphaFoldDB" id="A0A0P9NS22"/>
<name>A0A0P9NS22_PSESX</name>
<sequence length="117" mass="13360">MFSVSLESSMPLSVTMHLQALAVDTTLFYTQTQNTFHMAYMQHRYMTGESGVNPGMRPHENVSQMRSAISDWDDMREALQHAMDIHADMPESPERYAATINPSGSIRMSTLSPYRNW</sequence>
<evidence type="ECO:0000313" key="2">
    <source>
        <dbReference type="Proteomes" id="UP000050356"/>
    </source>
</evidence>
<dbReference type="EMBL" id="LJQA01000121">
    <property type="protein sequence ID" value="KPW99961.1"/>
    <property type="molecule type" value="Genomic_DNA"/>
</dbReference>
<dbReference type="InterPro" id="IPR020996">
    <property type="entry name" value="T3SS_AvrPto"/>
</dbReference>
<protein>
    <submittedName>
        <fullName evidence="1">Type III effector protein AvrPto1</fullName>
    </submittedName>
</protein>
<evidence type="ECO:0000313" key="1">
    <source>
        <dbReference type="EMBL" id="KPW99961.1"/>
    </source>
</evidence>
<accession>A0A0P9NS22</accession>
<comment type="caution">
    <text evidence="1">The sequence shown here is derived from an EMBL/GenBank/DDBJ whole genome shotgun (WGS) entry which is preliminary data.</text>
</comment>